<reference evidence="4" key="2">
    <citation type="journal article" date="2015" name="MBio">
        <title>Genome-Resolved Metagenomic Analysis Reveals Roles for Candidate Phyla and Other Microbial Community Members in Biogeochemical Transformations in Oil Reservoirs.</title>
        <authorList>
            <person name="Hu P."/>
            <person name="Tom L."/>
            <person name="Singh A."/>
            <person name="Thomas B.C."/>
            <person name="Baker B.J."/>
            <person name="Piceno Y.M."/>
            <person name="Andersen G.L."/>
            <person name="Banfield J.F."/>
        </authorList>
    </citation>
    <scope>NUCLEOTIDE SEQUENCE [LARGE SCALE GENOMIC DNA]</scope>
</reference>
<evidence type="ECO:0000256" key="1">
    <source>
        <dbReference type="SAM" id="Phobius"/>
    </source>
</evidence>
<comment type="caution">
    <text evidence="3">The sequence shown here is derived from an EMBL/GenBank/DDBJ whole genome shotgun (WGS) entry which is preliminary data.</text>
</comment>
<proteinExistence type="predicted"/>
<organism evidence="3 4">
    <name type="scientific">Mesotoga infera</name>
    <dbReference type="NCBI Taxonomy" id="1236046"/>
    <lineage>
        <taxon>Bacteria</taxon>
        <taxon>Thermotogati</taxon>
        <taxon>Thermotogota</taxon>
        <taxon>Thermotogae</taxon>
        <taxon>Kosmotogales</taxon>
        <taxon>Kosmotogaceae</taxon>
        <taxon>Mesotoga</taxon>
    </lineage>
</organism>
<dbReference type="Proteomes" id="UP000264215">
    <property type="component" value="Unassembled WGS sequence"/>
</dbReference>
<evidence type="ECO:0000313" key="2">
    <source>
        <dbReference type="EMBL" id="HCO70127.1"/>
    </source>
</evidence>
<feature type="transmembrane region" description="Helical" evidence="1">
    <location>
        <begin position="7"/>
        <end position="27"/>
    </location>
</feature>
<dbReference type="PATRIC" id="fig|1236046.6.peg.847"/>
<dbReference type="Pfam" id="PF16235">
    <property type="entry name" value="DUF4894"/>
    <property type="match status" value="1"/>
</dbReference>
<evidence type="ECO:0000313" key="5">
    <source>
        <dbReference type="Proteomes" id="UP000264215"/>
    </source>
</evidence>
<dbReference type="AlphaFoldDB" id="A0A101GZI8"/>
<accession>A0A101GZI8</accession>
<keyword evidence="1" id="KW-1133">Transmembrane helix</keyword>
<dbReference type="Proteomes" id="UP000054260">
    <property type="component" value="Unassembled WGS sequence"/>
</dbReference>
<reference evidence="2 5" key="3">
    <citation type="journal article" date="2018" name="Nat. Biotechnol.">
        <title>A standardized bacterial taxonomy based on genome phylogeny substantially revises the tree of life.</title>
        <authorList>
            <person name="Parks D.H."/>
            <person name="Chuvochina M."/>
            <person name="Waite D.W."/>
            <person name="Rinke C."/>
            <person name="Skarshewski A."/>
            <person name="Chaumeil P.A."/>
            <person name="Hugenholtz P."/>
        </authorList>
    </citation>
    <scope>NUCLEOTIDE SEQUENCE [LARGE SCALE GENOMIC DNA]</scope>
    <source>
        <strain evidence="2">UBA9905</strain>
    </source>
</reference>
<dbReference type="InterPro" id="IPR032607">
    <property type="entry name" value="DUF4894"/>
</dbReference>
<dbReference type="EMBL" id="LGGH01000091">
    <property type="protein sequence ID" value="KUK67578.1"/>
    <property type="molecule type" value="Genomic_DNA"/>
</dbReference>
<evidence type="ECO:0000313" key="3">
    <source>
        <dbReference type="EMBL" id="KUK67578.1"/>
    </source>
</evidence>
<protein>
    <submittedName>
        <fullName evidence="2">DUF4894 domain-containing protein</fullName>
    </submittedName>
</protein>
<gene>
    <name evidence="2" type="ORF">DIT26_06065</name>
    <name evidence="3" type="ORF">XD86_0717</name>
</gene>
<dbReference type="EMBL" id="DQBS01000138">
    <property type="protein sequence ID" value="HCO70127.1"/>
    <property type="molecule type" value="Genomic_DNA"/>
</dbReference>
<reference evidence="3" key="1">
    <citation type="journal article" date="2015" name="MBio">
        <title>Genome-resolved metagenomic analysis reveals roles for candidate phyla and other microbial community members in biogeochemical transformations in oil reservoirs.</title>
        <authorList>
            <person name="Hu P."/>
            <person name="Tom L."/>
            <person name="Singh A."/>
            <person name="Thomas B.C."/>
            <person name="Baker B.J."/>
            <person name="Piceno Y.M."/>
            <person name="Andersen G.L."/>
            <person name="Banfield J.F."/>
        </authorList>
    </citation>
    <scope>NUCLEOTIDE SEQUENCE [LARGE SCALE GENOMIC DNA]</scope>
    <source>
        <strain evidence="3">46_47</strain>
    </source>
</reference>
<name>A0A101GZI8_9BACT</name>
<keyword evidence="1" id="KW-0472">Membrane</keyword>
<sequence length="212" mass="24119">MSLSLRAGICVVVLFAIWMLCIANFVLESFFTAPVEQLTRIVNSGEILVEFPLAFRRTWKTDIIYPPGSIDISGGRVFLKPGKYVVSYKDKYYWASEDFVIVDYADLTEIFNHPVIGGVRFLLTNGVYVANERDIDIFAGAVEGILADRSVLALVSYFDFENNVLLLRRGIRVKVMDWESLEANRELLLQLENASDRSEYIFLSDGKLLRAR</sequence>
<evidence type="ECO:0000313" key="4">
    <source>
        <dbReference type="Proteomes" id="UP000054260"/>
    </source>
</evidence>
<keyword evidence="1" id="KW-0812">Transmembrane</keyword>